<gene>
    <name evidence="1" type="ORF">CQR44_0526</name>
</gene>
<sequence>MLGCLYSILFHLSDTNKYLINENIPTNIWYFMLNITINA</sequence>
<dbReference type="EMBL" id="PCHJ01000012">
    <property type="protein sequence ID" value="PKV09974.1"/>
    <property type="molecule type" value="Genomic_DNA"/>
</dbReference>
<organism evidence="1 2">
    <name type="scientific">Bifidobacterium asteroides</name>
    <dbReference type="NCBI Taxonomy" id="1684"/>
    <lineage>
        <taxon>Bacteria</taxon>
        <taxon>Bacillati</taxon>
        <taxon>Actinomycetota</taxon>
        <taxon>Actinomycetes</taxon>
        <taxon>Bifidobacteriales</taxon>
        <taxon>Bifidobacteriaceae</taxon>
        <taxon>Bifidobacterium</taxon>
    </lineage>
</organism>
<dbReference type="Proteomes" id="UP000233731">
    <property type="component" value="Unassembled WGS sequence"/>
</dbReference>
<comment type="caution">
    <text evidence="1">The sequence shown here is derived from an EMBL/GenBank/DDBJ whole genome shotgun (WGS) entry which is preliminary data.</text>
</comment>
<reference evidence="1 2" key="1">
    <citation type="submission" date="2017-10" db="EMBL/GenBank/DDBJ databases">
        <title>Bifidobacterium genomics.</title>
        <authorList>
            <person name="Lugli G.A."/>
            <person name="Milani C."/>
            <person name="Mancabelli L."/>
        </authorList>
    </citation>
    <scope>NUCLEOTIDE SEQUENCE [LARGE SCALE GENOMIC DNA]</scope>
    <source>
        <strain evidence="1 2">1460B</strain>
    </source>
</reference>
<name>A0A2N3RBW8_9BIFI</name>
<dbReference type="AlphaFoldDB" id="A0A2N3RBW8"/>
<evidence type="ECO:0000313" key="2">
    <source>
        <dbReference type="Proteomes" id="UP000233731"/>
    </source>
</evidence>
<evidence type="ECO:0000313" key="1">
    <source>
        <dbReference type="EMBL" id="PKV09974.1"/>
    </source>
</evidence>
<protein>
    <submittedName>
        <fullName evidence="1">Uncharacterized protein</fullName>
    </submittedName>
</protein>
<proteinExistence type="predicted"/>
<accession>A0A2N3RBW8</accession>